<comment type="caution">
    <text evidence="1">The sequence shown here is derived from an EMBL/GenBank/DDBJ whole genome shotgun (WGS) entry which is preliminary data.</text>
</comment>
<sequence>MSGRGAGVTTSNDDAAREFPTEFVATSLTGSIAVRTTEQGLPLGIKVDQDQLRRDPATLAAEILRLCKQSANRAGLARRAQLREAGFTSEMLAMTGLPTEEEVARQEIIDEQEYETEPQSWLRSV</sequence>
<dbReference type="EMBL" id="QJKF01000003">
    <property type="protein sequence ID" value="PXX66586.1"/>
    <property type="molecule type" value="Genomic_DNA"/>
</dbReference>
<dbReference type="Proteomes" id="UP000247569">
    <property type="component" value="Unassembled WGS sequence"/>
</dbReference>
<keyword evidence="2" id="KW-1185">Reference proteome</keyword>
<dbReference type="AlphaFoldDB" id="A0A318K9A1"/>
<evidence type="ECO:0000313" key="1">
    <source>
        <dbReference type="EMBL" id="PXX66586.1"/>
    </source>
</evidence>
<accession>A0A318K9A1</accession>
<protein>
    <recommendedName>
        <fullName evidence="3">YbaB/EbfC DNA-binding family protein</fullName>
    </recommendedName>
</protein>
<dbReference type="OrthoDB" id="4775251at2"/>
<reference evidence="1 2" key="1">
    <citation type="submission" date="2018-05" db="EMBL/GenBank/DDBJ databases">
        <title>Genomic Encyclopedia of Type Strains, Phase IV (KMG-IV): sequencing the most valuable type-strain genomes for metagenomic binning, comparative biology and taxonomic classification.</title>
        <authorList>
            <person name="Goeker M."/>
        </authorList>
    </citation>
    <scope>NUCLEOTIDE SEQUENCE [LARGE SCALE GENOMIC DNA]</scope>
    <source>
        <strain evidence="1 2">DSM 44704</strain>
    </source>
</reference>
<proteinExistence type="predicted"/>
<name>A0A318K9A1_9NOCA</name>
<evidence type="ECO:0008006" key="3">
    <source>
        <dbReference type="Google" id="ProtNLM"/>
    </source>
</evidence>
<gene>
    <name evidence="1" type="ORF">DFR70_103335</name>
</gene>
<evidence type="ECO:0000313" key="2">
    <source>
        <dbReference type="Proteomes" id="UP000247569"/>
    </source>
</evidence>
<organism evidence="1 2">
    <name type="scientific">Nocardia tenerifensis</name>
    <dbReference type="NCBI Taxonomy" id="228006"/>
    <lineage>
        <taxon>Bacteria</taxon>
        <taxon>Bacillati</taxon>
        <taxon>Actinomycetota</taxon>
        <taxon>Actinomycetes</taxon>
        <taxon>Mycobacteriales</taxon>
        <taxon>Nocardiaceae</taxon>
        <taxon>Nocardia</taxon>
    </lineage>
</organism>